<gene>
    <name evidence="1" type="ORF">CDAR_289781</name>
</gene>
<reference evidence="1 2" key="1">
    <citation type="submission" date="2021-06" db="EMBL/GenBank/DDBJ databases">
        <title>Caerostris darwini draft genome.</title>
        <authorList>
            <person name="Kono N."/>
            <person name="Arakawa K."/>
        </authorList>
    </citation>
    <scope>NUCLEOTIDE SEQUENCE [LARGE SCALE GENOMIC DNA]</scope>
</reference>
<protein>
    <submittedName>
        <fullName evidence="1">Uncharacterized protein</fullName>
    </submittedName>
</protein>
<evidence type="ECO:0000313" key="1">
    <source>
        <dbReference type="EMBL" id="GIY86923.1"/>
    </source>
</evidence>
<dbReference type="Proteomes" id="UP001054837">
    <property type="component" value="Unassembled WGS sequence"/>
</dbReference>
<organism evidence="1 2">
    <name type="scientific">Caerostris darwini</name>
    <dbReference type="NCBI Taxonomy" id="1538125"/>
    <lineage>
        <taxon>Eukaryota</taxon>
        <taxon>Metazoa</taxon>
        <taxon>Ecdysozoa</taxon>
        <taxon>Arthropoda</taxon>
        <taxon>Chelicerata</taxon>
        <taxon>Arachnida</taxon>
        <taxon>Araneae</taxon>
        <taxon>Araneomorphae</taxon>
        <taxon>Entelegynae</taxon>
        <taxon>Araneoidea</taxon>
        <taxon>Araneidae</taxon>
        <taxon>Caerostris</taxon>
    </lineage>
</organism>
<accession>A0AAV4WX73</accession>
<dbReference type="AlphaFoldDB" id="A0AAV4WX73"/>
<comment type="caution">
    <text evidence="1">The sequence shown here is derived from an EMBL/GenBank/DDBJ whole genome shotgun (WGS) entry which is preliminary data.</text>
</comment>
<evidence type="ECO:0000313" key="2">
    <source>
        <dbReference type="Proteomes" id="UP001054837"/>
    </source>
</evidence>
<dbReference type="EMBL" id="BPLQ01015260">
    <property type="protein sequence ID" value="GIY86923.1"/>
    <property type="molecule type" value="Genomic_DNA"/>
</dbReference>
<sequence length="86" mass="9629">MTGHSSFSRALKPNLAAPWGDAEEFQGGVQATAGIPARVTQEFYFISSPRGQFVCDIHRVVPDKVEFAPLTPFDLEKNQFLNDFKR</sequence>
<keyword evidence="2" id="KW-1185">Reference proteome</keyword>
<proteinExistence type="predicted"/>
<name>A0AAV4WX73_9ARAC</name>